<dbReference type="Pfam" id="PF25284">
    <property type="entry name" value="DUF7874"/>
    <property type="match status" value="1"/>
</dbReference>
<organism evidence="2 3">
    <name type="scientific">Canavalia gladiata</name>
    <name type="common">Sword bean</name>
    <name type="synonym">Dolichos gladiatus</name>
    <dbReference type="NCBI Taxonomy" id="3824"/>
    <lineage>
        <taxon>Eukaryota</taxon>
        <taxon>Viridiplantae</taxon>
        <taxon>Streptophyta</taxon>
        <taxon>Embryophyta</taxon>
        <taxon>Tracheophyta</taxon>
        <taxon>Spermatophyta</taxon>
        <taxon>Magnoliopsida</taxon>
        <taxon>eudicotyledons</taxon>
        <taxon>Gunneridae</taxon>
        <taxon>Pentapetalae</taxon>
        <taxon>rosids</taxon>
        <taxon>fabids</taxon>
        <taxon>Fabales</taxon>
        <taxon>Fabaceae</taxon>
        <taxon>Papilionoideae</taxon>
        <taxon>50 kb inversion clade</taxon>
        <taxon>NPAAA clade</taxon>
        <taxon>indigoferoid/millettioid clade</taxon>
        <taxon>Phaseoleae</taxon>
        <taxon>Canavalia</taxon>
    </lineage>
</organism>
<accession>A0AAN9LIX5</accession>
<protein>
    <submittedName>
        <fullName evidence="2">Uncharacterized protein</fullName>
    </submittedName>
</protein>
<dbReference type="AlphaFoldDB" id="A0AAN9LIX5"/>
<proteinExistence type="predicted"/>
<dbReference type="PANTHER" id="PTHR37216">
    <property type="entry name" value="EXPRESSED PROTEIN"/>
    <property type="match status" value="1"/>
</dbReference>
<keyword evidence="3" id="KW-1185">Reference proteome</keyword>
<comment type="caution">
    <text evidence="2">The sequence shown here is derived from an EMBL/GenBank/DDBJ whole genome shotgun (WGS) entry which is preliminary data.</text>
</comment>
<evidence type="ECO:0000313" key="2">
    <source>
        <dbReference type="EMBL" id="KAK7336461.1"/>
    </source>
</evidence>
<dbReference type="Proteomes" id="UP001367508">
    <property type="component" value="Unassembled WGS sequence"/>
</dbReference>
<sequence>MGQSLQKLSPGSTSNSLSSSSSMLANGASRTDDRKLKELLEPIIDDFYEAKVVSAQNFSEFYRAVCEIVEELNRKLGNTQIQLPKIDTLRNEYDDHHQGRDKALTKAEFQEIMKNLVKESGFTGIGAKEALLCIFGVPLTALLVKQRVMPQAIANEFFIPGVTSLTVFTLAALNKI</sequence>
<dbReference type="EMBL" id="JAYMYQ010000004">
    <property type="protein sequence ID" value="KAK7336461.1"/>
    <property type="molecule type" value="Genomic_DNA"/>
</dbReference>
<feature type="region of interest" description="Disordered" evidence="1">
    <location>
        <begin position="1"/>
        <end position="31"/>
    </location>
</feature>
<feature type="compositionally biased region" description="Low complexity" evidence="1">
    <location>
        <begin position="9"/>
        <end position="29"/>
    </location>
</feature>
<evidence type="ECO:0000313" key="3">
    <source>
        <dbReference type="Proteomes" id="UP001367508"/>
    </source>
</evidence>
<dbReference type="InterPro" id="IPR057196">
    <property type="entry name" value="DUF7874"/>
</dbReference>
<name>A0AAN9LIX5_CANGL</name>
<evidence type="ECO:0000256" key="1">
    <source>
        <dbReference type="SAM" id="MobiDB-lite"/>
    </source>
</evidence>
<dbReference type="PANTHER" id="PTHR37216:SF1">
    <property type="entry name" value="EXPRESSED PROTEIN"/>
    <property type="match status" value="1"/>
</dbReference>
<reference evidence="2 3" key="1">
    <citation type="submission" date="2024-01" db="EMBL/GenBank/DDBJ databases">
        <title>The genomes of 5 underutilized Papilionoideae crops provide insights into root nodulation and disease resistanc.</title>
        <authorList>
            <person name="Jiang F."/>
        </authorList>
    </citation>
    <scope>NUCLEOTIDE SEQUENCE [LARGE SCALE GENOMIC DNA]</scope>
    <source>
        <strain evidence="2">LVBAO_FW01</strain>
        <tissue evidence="2">Leaves</tissue>
    </source>
</reference>
<gene>
    <name evidence="2" type="ORF">VNO77_17003</name>
</gene>